<evidence type="ECO:0000256" key="3">
    <source>
        <dbReference type="ARBA" id="ARBA00022679"/>
    </source>
</evidence>
<name>A0A5C5GIR7_9RHOB</name>
<comment type="caution">
    <text evidence="6">The sequence shown here is derived from an EMBL/GenBank/DDBJ whole genome shotgun (WGS) entry which is preliminary data.</text>
</comment>
<dbReference type="AlphaFoldDB" id="A0A5C5GIR7"/>
<evidence type="ECO:0000259" key="5">
    <source>
        <dbReference type="Pfam" id="PF00535"/>
    </source>
</evidence>
<dbReference type="PANTHER" id="PTHR43630:SF1">
    <property type="entry name" value="POLY-BETA-1,6-N-ACETYL-D-GLUCOSAMINE SYNTHASE"/>
    <property type="match status" value="1"/>
</dbReference>
<comment type="similarity">
    <text evidence="1">Belongs to the glycosyltransferase 2 family.</text>
</comment>
<dbReference type="OrthoDB" id="9766971at2"/>
<keyword evidence="4" id="KW-0812">Transmembrane</keyword>
<proteinExistence type="inferred from homology"/>
<protein>
    <submittedName>
        <fullName evidence="6">Glycosyltransferase</fullName>
    </submittedName>
</protein>
<feature type="transmembrane region" description="Helical" evidence="4">
    <location>
        <begin position="354"/>
        <end position="374"/>
    </location>
</feature>
<accession>A0A5C5GIR7</accession>
<dbReference type="SUPFAM" id="SSF53448">
    <property type="entry name" value="Nucleotide-diphospho-sugar transferases"/>
    <property type="match status" value="1"/>
</dbReference>
<dbReference type="GO" id="GO:0016757">
    <property type="term" value="F:glycosyltransferase activity"/>
    <property type="evidence" value="ECO:0007669"/>
    <property type="project" value="UniProtKB-KW"/>
</dbReference>
<reference evidence="6 7" key="1">
    <citation type="submission" date="2019-06" db="EMBL/GenBank/DDBJ databases">
        <title>Genome of new Rhodobacteraceae sp. SM1903.</title>
        <authorList>
            <person name="Ren X."/>
        </authorList>
    </citation>
    <scope>NUCLEOTIDE SEQUENCE [LARGE SCALE GENOMIC DNA]</scope>
    <source>
        <strain evidence="6 7">SM1903</strain>
    </source>
</reference>
<dbReference type="Pfam" id="PF00535">
    <property type="entry name" value="Glycos_transf_2"/>
    <property type="match status" value="1"/>
</dbReference>
<keyword evidence="4" id="KW-1133">Transmembrane helix</keyword>
<dbReference type="RefSeq" id="WP_140194004.1">
    <property type="nucleotide sequence ID" value="NZ_VFFF01000001.1"/>
</dbReference>
<dbReference type="Gene3D" id="3.90.550.10">
    <property type="entry name" value="Spore Coat Polysaccharide Biosynthesis Protein SpsA, Chain A"/>
    <property type="match status" value="1"/>
</dbReference>
<feature type="transmembrane region" description="Helical" evidence="4">
    <location>
        <begin position="299"/>
        <end position="318"/>
    </location>
</feature>
<gene>
    <name evidence="6" type="ORF">FHY64_08605</name>
</gene>
<dbReference type="InterPro" id="IPR001173">
    <property type="entry name" value="Glyco_trans_2-like"/>
</dbReference>
<keyword evidence="4" id="KW-0472">Membrane</keyword>
<evidence type="ECO:0000256" key="4">
    <source>
        <dbReference type="SAM" id="Phobius"/>
    </source>
</evidence>
<dbReference type="PANTHER" id="PTHR43630">
    <property type="entry name" value="POLY-BETA-1,6-N-ACETYL-D-GLUCOSAMINE SYNTHASE"/>
    <property type="match status" value="1"/>
</dbReference>
<dbReference type="Proteomes" id="UP000314011">
    <property type="component" value="Unassembled WGS sequence"/>
</dbReference>
<feature type="transmembrane region" description="Helical" evidence="4">
    <location>
        <begin position="12"/>
        <end position="38"/>
    </location>
</feature>
<keyword evidence="2" id="KW-0328">Glycosyltransferase</keyword>
<dbReference type="EMBL" id="VFFF01000001">
    <property type="protein sequence ID" value="TNY33316.1"/>
    <property type="molecule type" value="Genomic_DNA"/>
</dbReference>
<keyword evidence="3 6" id="KW-0808">Transferase</keyword>
<feature type="domain" description="Glycosyltransferase 2-like" evidence="5">
    <location>
        <begin position="54"/>
        <end position="190"/>
    </location>
</feature>
<organism evidence="6 7">
    <name type="scientific">Pelagovum pacificum</name>
    <dbReference type="NCBI Taxonomy" id="2588711"/>
    <lineage>
        <taxon>Bacteria</taxon>
        <taxon>Pseudomonadati</taxon>
        <taxon>Pseudomonadota</taxon>
        <taxon>Alphaproteobacteria</taxon>
        <taxon>Rhodobacterales</taxon>
        <taxon>Paracoccaceae</taxon>
        <taxon>Pelagovum</taxon>
    </lineage>
</organism>
<evidence type="ECO:0000256" key="2">
    <source>
        <dbReference type="ARBA" id="ARBA00022676"/>
    </source>
</evidence>
<keyword evidence="7" id="KW-1185">Reference proteome</keyword>
<dbReference type="InterPro" id="IPR029044">
    <property type="entry name" value="Nucleotide-diphossugar_trans"/>
</dbReference>
<sequence>MADEGRDRMIALFWITFAAIVYSLAGYGLIWIALAAVWPRRATHPERPFAATMLIAARNEAADIGAKVRSVLDQETGAHDLQVLIVSDGSDDGTEDAALVAAAGDPRVEVLSTGGHVGKAGALNIGLGRIPPDRIVIFSDANSTLVPGAVRALLRPFADPGVGGAIGQLDIPDRGGLLDRAERLFWRYDNALKIAEDRIGGTVSAQGTLYAVRRALVRPVPADMADDLVTSLGAVDSGYRLAFAPGAVAREAVSSGAKQEMGRRIRSTERGWRGLMQFARLMNPARTGLYAWQLVSHKFARRMVAFLLPVLLILSTLLANSGPIYAAILIAQLCVYGVALLSATTSVRLPGASVATLFTLGHLAIAIAILRWSVGVRSTKWSPVREG</sequence>
<evidence type="ECO:0000313" key="7">
    <source>
        <dbReference type="Proteomes" id="UP000314011"/>
    </source>
</evidence>
<evidence type="ECO:0000313" key="6">
    <source>
        <dbReference type="EMBL" id="TNY33316.1"/>
    </source>
</evidence>
<evidence type="ECO:0000256" key="1">
    <source>
        <dbReference type="ARBA" id="ARBA00006739"/>
    </source>
</evidence>